<evidence type="ECO:0000313" key="2">
    <source>
        <dbReference type="EMBL" id="PRD55810.1"/>
    </source>
</evidence>
<protein>
    <recommendedName>
        <fullName evidence="4">HmuY protein</fullName>
    </recommendedName>
</protein>
<reference evidence="2 3" key="1">
    <citation type="submission" date="2018-02" db="EMBL/GenBank/DDBJ databases">
        <title>The draft genome of Sphingobacterium gobiense H7.</title>
        <authorList>
            <person name="Li L."/>
            <person name="Liu L."/>
            <person name="Zhang X."/>
            <person name="Wang T."/>
            <person name="Liang L."/>
        </authorList>
    </citation>
    <scope>NUCLEOTIDE SEQUENCE [LARGE SCALE GENOMIC DNA]</scope>
    <source>
        <strain evidence="2 3">ACCC 05757</strain>
    </source>
</reference>
<keyword evidence="3" id="KW-1185">Reference proteome</keyword>
<evidence type="ECO:0000313" key="3">
    <source>
        <dbReference type="Proteomes" id="UP000238642"/>
    </source>
</evidence>
<dbReference type="Proteomes" id="UP000238642">
    <property type="component" value="Unassembled WGS sequence"/>
</dbReference>
<dbReference type="EMBL" id="PVBS01000001">
    <property type="protein sequence ID" value="PRD55810.1"/>
    <property type="molecule type" value="Genomic_DNA"/>
</dbReference>
<feature type="chain" id="PRO_5015621680" description="HmuY protein" evidence="1">
    <location>
        <begin position="22"/>
        <end position="262"/>
    </location>
</feature>
<evidence type="ECO:0008006" key="4">
    <source>
        <dbReference type="Google" id="ProtNLM"/>
    </source>
</evidence>
<dbReference type="PROSITE" id="PS51257">
    <property type="entry name" value="PROKAR_LIPOPROTEIN"/>
    <property type="match status" value="1"/>
</dbReference>
<dbReference type="AlphaFoldDB" id="A0A2S9JRE2"/>
<name>A0A2S9JRE2_9SPHI</name>
<gene>
    <name evidence="2" type="ORF">C5749_00490</name>
</gene>
<sequence length="262" mass="29141">MKMKNILIASLSLLFMASLTACNKSDPAPEPEVDPVIPETMFNRMIEVRNFGEDLSDGAAPDSDQEPIYYSLEENKPVAVSYRRTNRWDISFAGIYRSYLGGNSGRGGGVSPNYGAGGPGVGGIMIVEKSFDEVVDIPDDNVFKTERNVISTDDNGDMGNGIGWYLYDFGGTRVRDGAYDNAHIAYALDKPLEITLPNGGKKTVQPRTVIVRTARGNYAKIRMRSIYKNKLERDSWKRNDDKPYFSFDYVLAKKGSAKFEID</sequence>
<feature type="signal peptide" evidence="1">
    <location>
        <begin position="1"/>
        <end position="21"/>
    </location>
</feature>
<proteinExistence type="predicted"/>
<dbReference type="Pfam" id="PF14064">
    <property type="entry name" value="HmuY"/>
    <property type="match status" value="1"/>
</dbReference>
<accession>A0A2S9JRE2</accession>
<organism evidence="2 3">
    <name type="scientific">Sphingobacterium gobiense</name>
    <dbReference type="NCBI Taxonomy" id="1382456"/>
    <lineage>
        <taxon>Bacteria</taxon>
        <taxon>Pseudomonadati</taxon>
        <taxon>Bacteroidota</taxon>
        <taxon>Sphingobacteriia</taxon>
        <taxon>Sphingobacteriales</taxon>
        <taxon>Sphingobacteriaceae</taxon>
        <taxon>Sphingobacterium</taxon>
    </lineage>
</organism>
<comment type="caution">
    <text evidence="2">The sequence shown here is derived from an EMBL/GenBank/DDBJ whole genome shotgun (WGS) entry which is preliminary data.</text>
</comment>
<dbReference type="InterPro" id="IPR025921">
    <property type="entry name" value="HmuY"/>
</dbReference>
<keyword evidence="1" id="KW-0732">Signal</keyword>
<evidence type="ECO:0000256" key="1">
    <source>
        <dbReference type="SAM" id="SignalP"/>
    </source>
</evidence>